<evidence type="ECO:0000313" key="1">
    <source>
        <dbReference type="EMBL" id="EMG23680.1"/>
    </source>
</evidence>
<dbReference type="Proteomes" id="UP000011778">
    <property type="component" value="Unassembled WGS sequence"/>
</dbReference>
<name>M3GE35_LEPIT</name>
<organism evidence="1 2">
    <name type="scientific">Leptospira interrogans serovar Copenhageni str. LT2050</name>
    <dbReference type="NCBI Taxonomy" id="1001598"/>
    <lineage>
        <taxon>Bacteria</taxon>
        <taxon>Pseudomonadati</taxon>
        <taxon>Spirochaetota</taxon>
        <taxon>Spirochaetia</taxon>
        <taxon>Leptospirales</taxon>
        <taxon>Leptospiraceae</taxon>
        <taxon>Leptospira</taxon>
    </lineage>
</organism>
<proteinExistence type="predicted"/>
<protein>
    <submittedName>
        <fullName evidence="1">Uncharacterized protein</fullName>
    </submittedName>
</protein>
<accession>M3GE35</accession>
<evidence type="ECO:0000313" key="2">
    <source>
        <dbReference type="Proteomes" id="UP000011778"/>
    </source>
</evidence>
<dbReference type="EMBL" id="AFMD02000079">
    <property type="protein sequence ID" value="EMG23680.1"/>
    <property type="molecule type" value="Genomic_DNA"/>
</dbReference>
<reference evidence="1 2" key="1">
    <citation type="submission" date="2013-02" db="EMBL/GenBank/DDBJ databases">
        <authorList>
            <person name="Harkins D.M."/>
            <person name="Durkin A.S."/>
            <person name="Brinkac L.M."/>
            <person name="Haft D.H."/>
            <person name="Selengut J.D."/>
            <person name="Sanka R."/>
            <person name="DePew J."/>
            <person name="Purushe J."/>
            <person name="Tulsiani S.M."/>
            <person name="Graham G.C."/>
            <person name="Burns M.-A."/>
            <person name="Dohnt M.F."/>
            <person name="Smythe L.D."/>
            <person name="McKay D.B."/>
            <person name="Craig S.B."/>
            <person name="Vinetz J.M."/>
            <person name="Sutton G.G."/>
            <person name="Nierman W.C."/>
            <person name="Fouts D.E."/>
        </authorList>
    </citation>
    <scope>NUCLEOTIDE SEQUENCE [LARGE SCALE GENOMIC DNA]</scope>
    <source>
        <strain evidence="1 2">LT2050</strain>
    </source>
</reference>
<comment type="caution">
    <text evidence="1">The sequence shown here is derived from an EMBL/GenBank/DDBJ whole genome shotgun (WGS) entry which is preliminary data.</text>
</comment>
<gene>
    <name evidence="1" type="ORF">LEP1GSC150_1823</name>
</gene>
<dbReference type="AlphaFoldDB" id="M3GE35"/>
<sequence>MNDNISKGMDEVFCSSCGSIIKRPPKFVLNVESVKKEAHLTIG</sequence>